<sequence length="62" mass="6808">MQSGNYNASIGCTVSECKYHTDNDYCSLDHIKVVNSSVSNLDNLTNSVKTQEITDCGSFEAR</sequence>
<reference evidence="2 3" key="1">
    <citation type="submission" date="2020-07" db="EMBL/GenBank/DDBJ databases">
        <title>Vallitalea guaymasensis genome.</title>
        <authorList>
            <person name="Postec A."/>
        </authorList>
    </citation>
    <scope>NUCLEOTIDE SEQUENCE [LARGE SCALE GENOMIC DNA]</scope>
    <source>
        <strain evidence="2 3">Ra1766G1</strain>
    </source>
</reference>
<proteinExistence type="predicted"/>
<evidence type="ECO:0000313" key="3">
    <source>
        <dbReference type="Proteomes" id="UP000677305"/>
    </source>
</evidence>
<dbReference type="AlphaFoldDB" id="A0A8J8M8Q4"/>
<accession>A0A8J8M8Q4</accession>
<organism evidence="2 3">
    <name type="scientific">Vallitalea guaymasensis</name>
    <dbReference type="NCBI Taxonomy" id="1185412"/>
    <lineage>
        <taxon>Bacteria</taxon>
        <taxon>Bacillati</taxon>
        <taxon>Bacillota</taxon>
        <taxon>Clostridia</taxon>
        <taxon>Lachnospirales</taxon>
        <taxon>Vallitaleaceae</taxon>
        <taxon>Vallitalea</taxon>
    </lineage>
</organism>
<dbReference type="Pfam" id="PF07561">
    <property type="entry name" value="DUF1540"/>
    <property type="match status" value="1"/>
</dbReference>
<dbReference type="KEGG" id="vgu:HYG85_05520"/>
<dbReference type="OrthoDB" id="1756089at2"/>
<gene>
    <name evidence="2" type="ORF">HYG85_05520</name>
</gene>
<feature type="domain" description="DUF1540" evidence="1">
    <location>
        <begin position="10"/>
        <end position="59"/>
    </location>
</feature>
<keyword evidence="3" id="KW-1185">Reference proteome</keyword>
<name>A0A8J8M8Q4_9FIRM</name>
<evidence type="ECO:0000259" key="1">
    <source>
        <dbReference type="Pfam" id="PF07561"/>
    </source>
</evidence>
<evidence type="ECO:0000313" key="2">
    <source>
        <dbReference type="EMBL" id="QUH28407.1"/>
    </source>
</evidence>
<dbReference type="RefSeq" id="WP_113672017.1">
    <property type="nucleotide sequence ID" value="NZ_CAJXUH010000008.1"/>
</dbReference>
<dbReference type="Proteomes" id="UP000677305">
    <property type="component" value="Chromosome"/>
</dbReference>
<dbReference type="InterPro" id="IPR011437">
    <property type="entry name" value="DUF1540"/>
</dbReference>
<dbReference type="EMBL" id="CP058561">
    <property type="protein sequence ID" value="QUH28407.1"/>
    <property type="molecule type" value="Genomic_DNA"/>
</dbReference>
<protein>
    <submittedName>
        <fullName evidence="2">DUF1540 domain-containing protein</fullName>
    </submittedName>
</protein>